<dbReference type="Pfam" id="PF00082">
    <property type="entry name" value="Peptidase_S8"/>
    <property type="match status" value="2"/>
</dbReference>
<keyword evidence="3 5" id="KW-0378">Hydrolase</keyword>
<evidence type="ECO:0000256" key="2">
    <source>
        <dbReference type="ARBA" id="ARBA00022670"/>
    </source>
</evidence>
<accession>A0A5N0VIT2</accession>
<gene>
    <name evidence="7" type="ORF">FPZ12_003970</name>
</gene>
<dbReference type="GO" id="GO:0004252">
    <property type="term" value="F:serine-type endopeptidase activity"/>
    <property type="evidence" value="ECO:0007669"/>
    <property type="project" value="UniProtKB-UniRule"/>
</dbReference>
<dbReference type="InterPro" id="IPR023828">
    <property type="entry name" value="Peptidase_S8_Ser-AS"/>
</dbReference>
<dbReference type="PRINTS" id="PR00723">
    <property type="entry name" value="SUBTILISIN"/>
</dbReference>
<feature type="domain" description="Peptidase S8/S53" evidence="6">
    <location>
        <begin position="183"/>
        <end position="227"/>
    </location>
</feature>
<evidence type="ECO:0000256" key="5">
    <source>
        <dbReference type="PROSITE-ProRule" id="PRU01240"/>
    </source>
</evidence>
<dbReference type="EMBL" id="VMNW02000003">
    <property type="protein sequence ID" value="KAA9166176.1"/>
    <property type="molecule type" value="Genomic_DNA"/>
</dbReference>
<keyword evidence="2 5" id="KW-0645">Protease</keyword>
<evidence type="ECO:0000256" key="4">
    <source>
        <dbReference type="ARBA" id="ARBA00022825"/>
    </source>
</evidence>
<sequence length="262" mass="26086">MALTAGRPDVVIGLIDGPVPPGHPGLDARNLRVLPGFDETPSDHGTFVAGILSGHRGGAAPALAPDCGLLVRPLPTDSPDGASPAELAAAVIDCVDAGARIVNLSAAETGARVGGGTALADAIDHAARSGVLLVAAAGNRPVLGGSAVVSHPWVVPVATDGGRSTLGASIGRGLAVPDGEVVSLAPDGGTTVMAGTSVAAPFVTGAAALLWSLFPAATAAEVKYALLSPGRPMRRRVVPPLLDAWGAHTVLRELVRERSVRP</sequence>
<protein>
    <submittedName>
        <fullName evidence="7">S8 family serine peptidase</fullName>
    </submittedName>
</protein>
<keyword evidence="8" id="KW-1185">Reference proteome</keyword>
<feature type="domain" description="Peptidase S8/S53" evidence="6">
    <location>
        <begin position="9"/>
        <end position="148"/>
    </location>
</feature>
<evidence type="ECO:0000256" key="3">
    <source>
        <dbReference type="ARBA" id="ARBA00022801"/>
    </source>
</evidence>
<reference evidence="7" key="1">
    <citation type="submission" date="2019-09" db="EMBL/GenBank/DDBJ databases">
        <authorList>
            <person name="Teo W.F.A."/>
            <person name="Duangmal K."/>
        </authorList>
    </citation>
    <scope>NUCLEOTIDE SEQUENCE [LARGE SCALE GENOMIC DNA]</scope>
    <source>
        <strain evidence="7">K81G1</strain>
    </source>
</reference>
<dbReference type="InterPro" id="IPR050131">
    <property type="entry name" value="Peptidase_S8_subtilisin-like"/>
</dbReference>
<dbReference type="PROSITE" id="PS51892">
    <property type="entry name" value="SUBTILASE"/>
    <property type="match status" value="1"/>
</dbReference>
<proteinExistence type="inferred from homology"/>
<dbReference type="AlphaFoldDB" id="A0A5N0VIT2"/>
<dbReference type="GO" id="GO:0006508">
    <property type="term" value="P:proteolysis"/>
    <property type="evidence" value="ECO:0007669"/>
    <property type="project" value="UniProtKB-KW"/>
</dbReference>
<evidence type="ECO:0000313" key="8">
    <source>
        <dbReference type="Proteomes" id="UP000319769"/>
    </source>
</evidence>
<dbReference type="Gene3D" id="3.40.50.200">
    <property type="entry name" value="Peptidase S8/S53 domain"/>
    <property type="match status" value="1"/>
</dbReference>
<dbReference type="SUPFAM" id="SSF52743">
    <property type="entry name" value="Subtilisin-like"/>
    <property type="match status" value="1"/>
</dbReference>
<keyword evidence="4 5" id="KW-0720">Serine protease</keyword>
<name>A0A5N0VIT2_9PSEU</name>
<feature type="active site" description="Charge relay system" evidence="5">
    <location>
        <position position="44"/>
    </location>
</feature>
<organism evidence="7 8">
    <name type="scientific">Amycolatopsis acidicola</name>
    <dbReference type="NCBI Taxonomy" id="2596893"/>
    <lineage>
        <taxon>Bacteria</taxon>
        <taxon>Bacillati</taxon>
        <taxon>Actinomycetota</taxon>
        <taxon>Actinomycetes</taxon>
        <taxon>Pseudonocardiales</taxon>
        <taxon>Pseudonocardiaceae</taxon>
        <taxon>Amycolatopsis</taxon>
    </lineage>
</organism>
<dbReference type="PANTHER" id="PTHR43806">
    <property type="entry name" value="PEPTIDASE S8"/>
    <property type="match status" value="1"/>
</dbReference>
<dbReference type="InterPro" id="IPR036852">
    <property type="entry name" value="Peptidase_S8/S53_dom_sf"/>
</dbReference>
<dbReference type="Proteomes" id="UP000319769">
    <property type="component" value="Unassembled WGS sequence"/>
</dbReference>
<evidence type="ECO:0000259" key="6">
    <source>
        <dbReference type="Pfam" id="PF00082"/>
    </source>
</evidence>
<dbReference type="PANTHER" id="PTHR43806:SF11">
    <property type="entry name" value="CEREVISIN-RELATED"/>
    <property type="match status" value="1"/>
</dbReference>
<evidence type="ECO:0000256" key="1">
    <source>
        <dbReference type="ARBA" id="ARBA00011073"/>
    </source>
</evidence>
<dbReference type="OrthoDB" id="5240330at2"/>
<dbReference type="InterPro" id="IPR000209">
    <property type="entry name" value="Peptidase_S8/S53_dom"/>
</dbReference>
<dbReference type="InterPro" id="IPR015500">
    <property type="entry name" value="Peptidase_S8_subtilisin-rel"/>
</dbReference>
<comment type="similarity">
    <text evidence="1 5">Belongs to the peptidase S8 family.</text>
</comment>
<feature type="active site" description="Charge relay system" evidence="5">
    <location>
        <position position="16"/>
    </location>
</feature>
<comment type="caution">
    <text evidence="7">The sequence shown here is derived from an EMBL/GenBank/DDBJ whole genome shotgun (WGS) entry which is preliminary data.</text>
</comment>
<feature type="active site" description="Charge relay system" evidence="5">
    <location>
        <position position="197"/>
    </location>
</feature>
<evidence type="ECO:0000313" key="7">
    <source>
        <dbReference type="EMBL" id="KAA9166176.1"/>
    </source>
</evidence>
<dbReference type="PROSITE" id="PS00138">
    <property type="entry name" value="SUBTILASE_SER"/>
    <property type="match status" value="1"/>
</dbReference>